<protein>
    <submittedName>
        <fullName evidence="4">Chitin-binding type-2 domain-containing protein</fullName>
    </submittedName>
</protein>
<proteinExistence type="predicted"/>
<feature type="domain" description="Chitin-binding type-2" evidence="2">
    <location>
        <begin position="148"/>
        <end position="209"/>
    </location>
</feature>
<sequence length="328" mass="36735">MATIWLCILCLPIATIFSRGSISLWPEAFRAGGEDNPGNSYIPTGTVVSNLELACHSRGQKIGFNICKNSGYSCNGNRPYDPYVFVCENGFILESYNDVAICRKKEVAKSCKEISELLDSFNPISNREGFEKSENPRIPTIFTLQRKELPCTPESMGIYIGADRCLKTGYTCHGSLPIYMECSEGYVFESGIANDPVCTPRESSRSCIEVSMKVKQKYSNDGKARNITSNMNSINTETQFSNRTRSDETTNPNMSILSKPWRIIMENDCDGTTNRQIGACSSSAFECENNQLVFYFCPNSDVIQLEESFGPYCKHPRYVQSCHDFVCN</sequence>
<evidence type="ECO:0000313" key="3">
    <source>
        <dbReference type="Proteomes" id="UP000887540"/>
    </source>
</evidence>
<organism evidence="3 4">
    <name type="scientific">Acrobeloides nanus</name>
    <dbReference type="NCBI Taxonomy" id="290746"/>
    <lineage>
        <taxon>Eukaryota</taxon>
        <taxon>Metazoa</taxon>
        <taxon>Ecdysozoa</taxon>
        <taxon>Nematoda</taxon>
        <taxon>Chromadorea</taxon>
        <taxon>Rhabditida</taxon>
        <taxon>Tylenchina</taxon>
        <taxon>Cephalobomorpha</taxon>
        <taxon>Cephaloboidea</taxon>
        <taxon>Cephalobidae</taxon>
        <taxon>Acrobeloides</taxon>
    </lineage>
</organism>
<evidence type="ECO:0000313" key="4">
    <source>
        <dbReference type="WBParaSite" id="ACRNAN_scaffold665.g12116.t1"/>
    </source>
</evidence>
<feature type="signal peptide" evidence="1">
    <location>
        <begin position="1"/>
        <end position="18"/>
    </location>
</feature>
<dbReference type="AlphaFoldDB" id="A0A914E9D4"/>
<keyword evidence="3" id="KW-1185">Reference proteome</keyword>
<name>A0A914E9D4_9BILA</name>
<dbReference type="GO" id="GO:0008061">
    <property type="term" value="F:chitin binding"/>
    <property type="evidence" value="ECO:0007669"/>
    <property type="project" value="InterPro"/>
</dbReference>
<dbReference type="WBParaSite" id="ACRNAN_scaffold665.g12116.t1">
    <property type="protein sequence ID" value="ACRNAN_scaffold665.g12116.t1"/>
    <property type="gene ID" value="ACRNAN_scaffold665.g12116"/>
</dbReference>
<evidence type="ECO:0000256" key="1">
    <source>
        <dbReference type="SAM" id="SignalP"/>
    </source>
</evidence>
<dbReference type="Proteomes" id="UP000887540">
    <property type="component" value="Unplaced"/>
</dbReference>
<accession>A0A914E9D4</accession>
<dbReference type="PROSITE" id="PS50940">
    <property type="entry name" value="CHIT_BIND_II"/>
    <property type="match status" value="1"/>
</dbReference>
<evidence type="ECO:0000259" key="2">
    <source>
        <dbReference type="PROSITE" id="PS50940"/>
    </source>
</evidence>
<keyword evidence="1" id="KW-0732">Signal</keyword>
<reference evidence="4" key="1">
    <citation type="submission" date="2022-11" db="UniProtKB">
        <authorList>
            <consortium name="WormBaseParasite"/>
        </authorList>
    </citation>
    <scope>IDENTIFICATION</scope>
</reference>
<dbReference type="InterPro" id="IPR002557">
    <property type="entry name" value="Chitin-bd_dom"/>
</dbReference>
<feature type="chain" id="PRO_5037873274" evidence="1">
    <location>
        <begin position="19"/>
        <end position="328"/>
    </location>
</feature>
<dbReference type="GO" id="GO:0005576">
    <property type="term" value="C:extracellular region"/>
    <property type="evidence" value="ECO:0007669"/>
    <property type="project" value="InterPro"/>
</dbReference>